<dbReference type="GeneID" id="36319548"/>
<name>A0A0F9ZCW3_9MICR</name>
<feature type="transmembrane region" description="Helical" evidence="1">
    <location>
        <begin position="134"/>
        <end position="153"/>
    </location>
</feature>
<organism evidence="2 3">
    <name type="scientific">Vairimorpha ceranae</name>
    <dbReference type="NCBI Taxonomy" id="40302"/>
    <lineage>
        <taxon>Eukaryota</taxon>
        <taxon>Fungi</taxon>
        <taxon>Fungi incertae sedis</taxon>
        <taxon>Microsporidia</taxon>
        <taxon>Nosematidae</taxon>
        <taxon>Vairimorpha</taxon>
    </lineage>
</organism>
<feature type="transmembrane region" description="Helical" evidence="1">
    <location>
        <begin position="27"/>
        <end position="47"/>
    </location>
</feature>
<comment type="caution">
    <text evidence="2">The sequence shown here is derived from an EMBL/GenBank/DDBJ whole genome shotgun (WGS) entry which is preliminary data.</text>
</comment>
<accession>A0A0F9ZCW3</accession>
<keyword evidence="1" id="KW-1133">Transmembrane helix</keyword>
<dbReference type="VEuPathDB" id="MicrosporidiaDB:AAJ76_2200019323"/>
<dbReference type="RefSeq" id="XP_024331141.1">
    <property type="nucleotide sequence ID" value="XM_024474623.1"/>
</dbReference>
<keyword evidence="1" id="KW-0472">Membrane</keyword>
<keyword evidence="1" id="KW-0812">Transmembrane</keyword>
<dbReference type="Proteomes" id="UP000034350">
    <property type="component" value="Unassembled WGS sequence"/>
</dbReference>
<sequence length="227" mass="26055">MKSLFLISFVWCKTSLIQGIIHHMNNIIIENTLVALTILVFSLFILTRGLRFKFVSVSALLALLISFSHTAILAHIQNSTIRSYILFALNHKVLFVLCSFAGAYLLLGVFDFLIYLLFLYLIFWLHDSINAGDFSIYLSVFFIFAGFAVHFLVKSVKNVVLASFFSIIGSFMLLFSFEYFMKKKYGFLDIYINYLNGIWNTKTFKCLIIQGSICIMSSIFQIITKTK</sequence>
<evidence type="ECO:0000313" key="2">
    <source>
        <dbReference type="EMBL" id="KKO75399.1"/>
    </source>
</evidence>
<proteinExistence type="predicted"/>
<dbReference type="VEuPathDB" id="MicrosporidiaDB:NCER_102264"/>
<dbReference type="AlphaFoldDB" id="A0A0F9ZCW3"/>
<feature type="transmembrane region" description="Helical" evidence="1">
    <location>
        <begin position="202"/>
        <end position="223"/>
    </location>
</feature>
<feature type="transmembrane region" description="Helical" evidence="1">
    <location>
        <begin position="54"/>
        <end position="74"/>
    </location>
</feature>
<feature type="transmembrane region" description="Helical" evidence="1">
    <location>
        <begin position="159"/>
        <end position="181"/>
    </location>
</feature>
<reference evidence="2 3" key="1">
    <citation type="journal article" date="2015" name="Environ. Microbiol.">
        <title>Genome analyses suggest the presence of polyploidy and recent human-driven expansions in eight global populations of the honeybee pathogen Nosema ceranae.</title>
        <authorList>
            <person name="Pelin A."/>
            <person name="Selman M."/>
            <person name="Aris-Brosou S."/>
            <person name="Farinelli L."/>
            <person name="Corradi N."/>
        </authorList>
    </citation>
    <scope>NUCLEOTIDE SEQUENCE [LARGE SCALE GENOMIC DNA]</scope>
    <source>
        <strain evidence="2 3">PA08 1199</strain>
    </source>
</reference>
<protein>
    <submittedName>
        <fullName evidence="2">Uncharacterized protein</fullName>
    </submittedName>
</protein>
<dbReference type="EMBL" id="JPQZ01000022">
    <property type="protein sequence ID" value="KKO75399.1"/>
    <property type="molecule type" value="Genomic_DNA"/>
</dbReference>
<keyword evidence="3" id="KW-1185">Reference proteome</keyword>
<feature type="transmembrane region" description="Helical" evidence="1">
    <location>
        <begin position="94"/>
        <end position="122"/>
    </location>
</feature>
<evidence type="ECO:0000256" key="1">
    <source>
        <dbReference type="SAM" id="Phobius"/>
    </source>
</evidence>
<gene>
    <name evidence="2" type="ORF">AAJ76_2200019323</name>
</gene>
<evidence type="ECO:0000313" key="3">
    <source>
        <dbReference type="Proteomes" id="UP000034350"/>
    </source>
</evidence>
<dbReference type="VEuPathDB" id="MicrosporidiaDB:G9O61_00g014030"/>